<feature type="domain" description="HTH lysR-type" evidence="5">
    <location>
        <begin position="1"/>
        <end position="60"/>
    </location>
</feature>
<name>A0A239SSR2_9STRE</name>
<dbReference type="InterPro" id="IPR036388">
    <property type="entry name" value="WH-like_DNA-bd_sf"/>
</dbReference>
<dbReference type="PANTHER" id="PTHR30419">
    <property type="entry name" value="HTH-TYPE TRANSCRIPTIONAL REGULATOR YBHD"/>
    <property type="match status" value="1"/>
</dbReference>
<dbReference type="SUPFAM" id="SSF53850">
    <property type="entry name" value="Periplasmic binding protein-like II"/>
    <property type="match status" value="1"/>
</dbReference>
<proteinExistence type="inferred from homology"/>
<evidence type="ECO:0000256" key="3">
    <source>
        <dbReference type="ARBA" id="ARBA00023125"/>
    </source>
</evidence>
<dbReference type="GO" id="GO:0003700">
    <property type="term" value="F:DNA-binding transcription factor activity"/>
    <property type="evidence" value="ECO:0007669"/>
    <property type="project" value="InterPro"/>
</dbReference>
<dbReference type="EMBL" id="LT906439">
    <property type="protein sequence ID" value="SNU87673.1"/>
    <property type="molecule type" value="Genomic_DNA"/>
</dbReference>
<keyword evidence="7" id="KW-1185">Reference proteome</keyword>
<protein>
    <submittedName>
        <fullName evidence="6">LysR family transcriptional regulator</fullName>
    </submittedName>
</protein>
<dbReference type="InterPro" id="IPR005119">
    <property type="entry name" value="LysR_subst-bd"/>
</dbReference>
<sequence>MNISQMDYFVEIVEADFNLSIAAEKLHISQPALSNLITRFEQNQNVQLFVRRNGRNVALTPAGDLLYTTCKKMTKLYNEMEEKMFQISRYHKGVIRIGVPPLILSILFTQVLSQFIAKNPNIKFEIHEFGAYHLIDLLEAGKIDIAILLQPNRVNPKFYKDVLLYEAKLIAYMAQSHPLAQKTELTWQDLDDQVLATFDESFMIYHLLKNALKEKQVNAKIMTQSGSWDFLVETARQSEMLTLLPGVVQNFINREGLSILAIEDPIPWKISIVYPRKAHYSFLEQYAIDSLKKYFKDGEDILPIEEF</sequence>
<dbReference type="GO" id="GO:0005829">
    <property type="term" value="C:cytosol"/>
    <property type="evidence" value="ECO:0007669"/>
    <property type="project" value="TreeGrafter"/>
</dbReference>
<evidence type="ECO:0000256" key="2">
    <source>
        <dbReference type="ARBA" id="ARBA00023015"/>
    </source>
</evidence>
<dbReference type="STRING" id="1123308.GCA_000380085_00081"/>
<dbReference type="Gene3D" id="3.40.190.290">
    <property type="match status" value="1"/>
</dbReference>
<dbReference type="InterPro" id="IPR036390">
    <property type="entry name" value="WH_DNA-bd_sf"/>
</dbReference>
<evidence type="ECO:0000313" key="6">
    <source>
        <dbReference type="EMBL" id="SNU87673.1"/>
    </source>
</evidence>
<evidence type="ECO:0000256" key="1">
    <source>
        <dbReference type="ARBA" id="ARBA00009437"/>
    </source>
</evidence>
<dbReference type="Pfam" id="PF03466">
    <property type="entry name" value="LysR_substrate"/>
    <property type="match status" value="1"/>
</dbReference>
<accession>A0A239SSR2</accession>
<reference evidence="6 7" key="1">
    <citation type="submission" date="2017-06" db="EMBL/GenBank/DDBJ databases">
        <authorList>
            <consortium name="Pathogen Informatics"/>
        </authorList>
    </citation>
    <scope>NUCLEOTIDE SEQUENCE [LARGE SCALE GENOMIC DNA]</scope>
    <source>
        <strain evidence="6 7">NCTC13788</strain>
    </source>
</reference>
<dbReference type="GO" id="GO:0003677">
    <property type="term" value="F:DNA binding"/>
    <property type="evidence" value="ECO:0007669"/>
    <property type="project" value="UniProtKB-KW"/>
</dbReference>
<organism evidence="6 7">
    <name type="scientific">Streptococcus merionis</name>
    <dbReference type="NCBI Taxonomy" id="400065"/>
    <lineage>
        <taxon>Bacteria</taxon>
        <taxon>Bacillati</taxon>
        <taxon>Bacillota</taxon>
        <taxon>Bacilli</taxon>
        <taxon>Lactobacillales</taxon>
        <taxon>Streptococcaceae</taxon>
        <taxon>Streptococcus</taxon>
    </lineage>
</organism>
<evidence type="ECO:0000259" key="5">
    <source>
        <dbReference type="PROSITE" id="PS50931"/>
    </source>
</evidence>
<dbReference type="InterPro" id="IPR050950">
    <property type="entry name" value="HTH-type_LysR_regulators"/>
</dbReference>
<dbReference type="Gene3D" id="1.10.10.10">
    <property type="entry name" value="Winged helix-like DNA-binding domain superfamily/Winged helix DNA-binding domain"/>
    <property type="match status" value="1"/>
</dbReference>
<dbReference type="Pfam" id="PF00126">
    <property type="entry name" value="HTH_1"/>
    <property type="match status" value="1"/>
</dbReference>
<dbReference type="PROSITE" id="PS50931">
    <property type="entry name" value="HTH_LYSR"/>
    <property type="match status" value="1"/>
</dbReference>
<keyword evidence="4" id="KW-0804">Transcription</keyword>
<dbReference type="InterPro" id="IPR000847">
    <property type="entry name" value="LysR_HTH_N"/>
</dbReference>
<dbReference type="AlphaFoldDB" id="A0A239SSR2"/>
<dbReference type="PRINTS" id="PR00039">
    <property type="entry name" value="HTHLYSR"/>
</dbReference>
<evidence type="ECO:0000256" key="4">
    <source>
        <dbReference type="ARBA" id="ARBA00023163"/>
    </source>
</evidence>
<comment type="similarity">
    <text evidence="1">Belongs to the LysR transcriptional regulatory family.</text>
</comment>
<keyword evidence="3" id="KW-0238">DNA-binding</keyword>
<dbReference type="KEGG" id="smen:SAMEA4412692_0738"/>
<dbReference type="OrthoDB" id="9803735at2"/>
<dbReference type="RefSeq" id="WP_018372636.1">
    <property type="nucleotide sequence ID" value="NZ_LT906439.1"/>
</dbReference>
<dbReference type="SUPFAM" id="SSF46785">
    <property type="entry name" value="Winged helix' DNA-binding domain"/>
    <property type="match status" value="1"/>
</dbReference>
<gene>
    <name evidence="6" type="primary">gltC_1</name>
    <name evidence="6" type="ORF">SAMEA4412692_00738</name>
</gene>
<evidence type="ECO:0000313" key="7">
    <source>
        <dbReference type="Proteomes" id="UP000215185"/>
    </source>
</evidence>
<dbReference type="Proteomes" id="UP000215185">
    <property type="component" value="Chromosome 1"/>
</dbReference>
<keyword evidence="2" id="KW-0805">Transcription regulation</keyword>
<dbReference type="PANTHER" id="PTHR30419:SF8">
    <property type="entry name" value="NITROGEN ASSIMILATION TRANSCRIPTIONAL ACTIVATOR-RELATED"/>
    <property type="match status" value="1"/>
</dbReference>
<dbReference type="eggNOG" id="COG0583">
    <property type="taxonomic scope" value="Bacteria"/>
</dbReference>